<proteinExistence type="predicted"/>
<dbReference type="NCBIfam" id="NF040555">
    <property type="entry name" value="Pro-rich_NTERM"/>
    <property type="match status" value="1"/>
</dbReference>
<reference evidence="2 3" key="1">
    <citation type="submission" date="2022-10" db="EMBL/GenBank/DDBJ databases">
        <authorList>
            <person name="Xie J."/>
            <person name="Shen N."/>
        </authorList>
    </citation>
    <scope>NUCLEOTIDE SEQUENCE [LARGE SCALE GENOMIC DNA]</scope>
    <source>
        <strain evidence="2 3">DSM 41681</strain>
    </source>
</reference>
<protein>
    <submittedName>
        <fullName evidence="2">Pro-rich N-terminal domain-containing protein</fullName>
    </submittedName>
</protein>
<dbReference type="Proteomes" id="UP001352223">
    <property type="component" value="Unassembled WGS sequence"/>
</dbReference>
<name>A0ABU6CEJ7_9ACTN</name>
<evidence type="ECO:0000256" key="1">
    <source>
        <dbReference type="SAM" id="MobiDB-lite"/>
    </source>
</evidence>
<evidence type="ECO:0000313" key="3">
    <source>
        <dbReference type="Proteomes" id="UP001352223"/>
    </source>
</evidence>
<accession>A0ABU6CEJ7</accession>
<feature type="non-terminal residue" evidence="2">
    <location>
        <position position="72"/>
    </location>
</feature>
<dbReference type="RefSeq" id="WP_324770810.1">
    <property type="nucleotide sequence ID" value="NZ_JAOZYB010000220.1"/>
</dbReference>
<evidence type="ECO:0000313" key="2">
    <source>
        <dbReference type="EMBL" id="MEB3963131.1"/>
    </source>
</evidence>
<gene>
    <name evidence="2" type="ORF">OKJ48_23195</name>
</gene>
<keyword evidence="3" id="KW-1185">Reference proteome</keyword>
<feature type="region of interest" description="Disordered" evidence="1">
    <location>
        <begin position="1"/>
        <end position="55"/>
    </location>
</feature>
<comment type="caution">
    <text evidence="2">The sequence shown here is derived from an EMBL/GenBank/DDBJ whole genome shotgun (WGS) entry which is preliminary data.</text>
</comment>
<dbReference type="EMBL" id="JAOZYB010000220">
    <property type="protein sequence ID" value="MEB3963131.1"/>
    <property type="molecule type" value="Genomic_DNA"/>
</dbReference>
<sequence length="72" mass="7324">MQHAVGSPLPPPHRPGHGPAGPWPVAPQAQQHPGAPGFNGASHPPPVPLQPQGYITADAPPFLVAHGTKDAL</sequence>
<organism evidence="2 3">
    <name type="scientific">Streptomyces kunmingensis</name>
    <dbReference type="NCBI Taxonomy" id="68225"/>
    <lineage>
        <taxon>Bacteria</taxon>
        <taxon>Bacillati</taxon>
        <taxon>Actinomycetota</taxon>
        <taxon>Actinomycetes</taxon>
        <taxon>Kitasatosporales</taxon>
        <taxon>Streptomycetaceae</taxon>
        <taxon>Streptomyces</taxon>
    </lineage>
</organism>